<organism evidence="2 3">
    <name type="scientific">Oesophagostomum dentatum</name>
    <name type="common">Nodular worm</name>
    <dbReference type="NCBI Taxonomy" id="61180"/>
    <lineage>
        <taxon>Eukaryota</taxon>
        <taxon>Metazoa</taxon>
        <taxon>Ecdysozoa</taxon>
        <taxon>Nematoda</taxon>
        <taxon>Chromadorea</taxon>
        <taxon>Rhabditida</taxon>
        <taxon>Rhabditina</taxon>
        <taxon>Rhabditomorpha</taxon>
        <taxon>Strongyloidea</taxon>
        <taxon>Strongylidae</taxon>
        <taxon>Oesophagostomum</taxon>
    </lineage>
</organism>
<dbReference type="SUPFAM" id="SSF55797">
    <property type="entry name" value="PR-1-like"/>
    <property type="match status" value="1"/>
</dbReference>
<dbReference type="Pfam" id="PF00188">
    <property type="entry name" value="CAP"/>
    <property type="match status" value="1"/>
</dbReference>
<reference evidence="2 3" key="1">
    <citation type="submission" date="2014-03" db="EMBL/GenBank/DDBJ databases">
        <title>Draft genome of the hookworm Oesophagostomum dentatum.</title>
        <authorList>
            <person name="Mitreva M."/>
        </authorList>
    </citation>
    <scope>NUCLEOTIDE SEQUENCE [LARGE SCALE GENOMIC DNA]</scope>
    <source>
        <strain evidence="2 3">OD-Hann</strain>
    </source>
</reference>
<evidence type="ECO:0000313" key="2">
    <source>
        <dbReference type="EMBL" id="KHJ98155.1"/>
    </source>
</evidence>
<dbReference type="EMBL" id="KN549350">
    <property type="protein sequence ID" value="KHJ98155.1"/>
    <property type="molecule type" value="Genomic_DNA"/>
</dbReference>
<dbReference type="OrthoDB" id="5874521at2759"/>
<dbReference type="Gene3D" id="3.40.33.10">
    <property type="entry name" value="CAP"/>
    <property type="match status" value="1"/>
</dbReference>
<feature type="domain" description="SCP" evidence="1">
    <location>
        <begin position="142"/>
        <end position="262"/>
    </location>
</feature>
<gene>
    <name evidence="2" type="ORF">OESDEN_01857</name>
</gene>
<dbReference type="AlphaFoldDB" id="A0A0B1TS24"/>
<evidence type="ECO:0000313" key="3">
    <source>
        <dbReference type="Proteomes" id="UP000053660"/>
    </source>
</evidence>
<proteinExistence type="predicted"/>
<accession>A0A0B1TS24</accession>
<protein>
    <submittedName>
        <fullName evidence="2">SCP-like protein</fullName>
    </submittedName>
</protein>
<dbReference type="CDD" id="cd05380">
    <property type="entry name" value="CAP_euk"/>
    <property type="match status" value="1"/>
</dbReference>
<sequence>MHVGRNCSSDDDCPHNPATQCISNRCIKLNQLCTSNADCPSLRGMVCSSGKCAYFGKTCTDDDECSNQMKCVINQCVRLGQPCSSDDDCPIPMTICTSSRCDKLTERTSAPYRAQTGVSTPLTATTFATTTEVPSVCRTTVEERNNILELHNTRRAMIAQGKMKKANGDGSYLPRASWMYMLKWDCRLENMAYEHATACSLKHSDPDTRVGIGEIFSSHLIDTLMDQILLDWLWRIGGQRRNITTYRICDMIMYSLRQNCTLRGVRQHGV</sequence>
<evidence type="ECO:0000259" key="1">
    <source>
        <dbReference type="SMART" id="SM00198"/>
    </source>
</evidence>
<dbReference type="InterPro" id="IPR014044">
    <property type="entry name" value="CAP_dom"/>
</dbReference>
<dbReference type="Proteomes" id="UP000053660">
    <property type="component" value="Unassembled WGS sequence"/>
</dbReference>
<keyword evidence="3" id="KW-1185">Reference proteome</keyword>
<dbReference type="InterPro" id="IPR035940">
    <property type="entry name" value="CAP_sf"/>
</dbReference>
<name>A0A0B1TS24_OESDE</name>
<dbReference type="SMART" id="SM00198">
    <property type="entry name" value="SCP"/>
    <property type="match status" value="1"/>
</dbReference>